<dbReference type="InterPro" id="IPR001878">
    <property type="entry name" value="Znf_CCHC"/>
</dbReference>
<feature type="region of interest" description="Disordered" evidence="2">
    <location>
        <begin position="162"/>
        <end position="183"/>
    </location>
</feature>
<gene>
    <name evidence="4" type="ORF">ISN45_Aa06g029770</name>
</gene>
<feature type="domain" description="CCHC-type" evidence="3">
    <location>
        <begin position="541"/>
        <end position="556"/>
    </location>
</feature>
<evidence type="ECO:0000256" key="2">
    <source>
        <dbReference type="SAM" id="MobiDB-lite"/>
    </source>
</evidence>
<dbReference type="AlphaFoldDB" id="A0A8T1Z1S8"/>
<organism evidence="4 5">
    <name type="scientific">Arabidopsis thaliana x Arabidopsis arenosa</name>
    <dbReference type="NCBI Taxonomy" id="1240361"/>
    <lineage>
        <taxon>Eukaryota</taxon>
        <taxon>Viridiplantae</taxon>
        <taxon>Streptophyta</taxon>
        <taxon>Embryophyta</taxon>
        <taxon>Tracheophyta</taxon>
        <taxon>Spermatophyta</taxon>
        <taxon>Magnoliopsida</taxon>
        <taxon>eudicotyledons</taxon>
        <taxon>Gunneridae</taxon>
        <taxon>Pentapetalae</taxon>
        <taxon>rosids</taxon>
        <taxon>malvids</taxon>
        <taxon>Brassicales</taxon>
        <taxon>Brassicaceae</taxon>
        <taxon>Camelineae</taxon>
        <taxon>Arabidopsis</taxon>
    </lineage>
</organism>
<evidence type="ECO:0000313" key="4">
    <source>
        <dbReference type="EMBL" id="KAG7552376.1"/>
    </source>
</evidence>
<accession>A0A8T1Z1S8</accession>
<dbReference type="GO" id="GO:0003676">
    <property type="term" value="F:nucleic acid binding"/>
    <property type="evidence" value="ECO:0007669"/>
    <property type="project" value="InterPro"/>
</dbReference>
<dbReference type="GO" id="GO:0008270">
    <property type="term" value="F:zinc ion binding"/>
    <property type="evidence" value="ECO:0007669"/>
    <property type="project" value="UniProtKB-KW"/>
</dbReference>
<dbReference type="EMBL" id="JAEFBK010000011">
    <property type="protein sequence ID" value="KAG7552376.1"/>
    <property type="molecule type" value="Genomic_DNA"/>
</dbReference>
<keyword evidence="1" id="KW-0479">Metal-binding</keyword>
<name>A0A8T1Z1S8_9BRAS</name>
<keyword evidence="1" id="KW-0863">Zinc-finger</keyword>
<dbReference type="PROSITE" id="PS50158">
    <property type="entry name" value="ZF_CCHC"/>
    <property type="match status" value="1"/>
</dbReference>
<evidence type="ECO:0000259" key="3">
    <source>
        <dbReference type="PROSITE" id="PS50158"/>
    </source>
</evidence>
<keyword evidence="1" id="KW-0862">Zinc</keyword>
<comment type="caution">
    <text evidence="4">The sequence shown here is derived from an EMBL/GenBank/DDBJ whole genome shotgun (WGS) entry which is preliminary data.</text>
</comment>
<protein>
    <submittedName>
        <fullName evidence="4">Zinc finger CCHC-type</fullName>
    </submittedName>
</protein>
<proteinExistence type="predicted"/>
<feature type="compositionally biased region" description="Low complexity" evidence="2">
    <location>
        <begin position="344"/>
        <end position="356"/>
    </location>
</feature>
<feature type="region of interest" description="Disordered" evidence="2">
    <location>
        <begin position="336"/>
        <end position="370"/>
    </location>
</feature>
<sequence>MWREPGTIPVTSDIRSIVLHMSEIDQSSLQGFQEGHMPMIGVSNLERFSQDETSTALAMDLMDLSAPPLPSLHASVGYQIGNFSSSGLMNVDVDEMGDLHDVPIMSSSQEQMSSKRSSGASNSVDPLFSHDEPNLENFFPPSSAEDGSCSVAFNNQINEEACESTDTDTTDMDTSIESDPSECSEEAEGVIINQDSQSVEIQCDEECHVQWMIDEEGQMYAVPLGEYNEDQVEDSLNNMLSQFYVETSNGDEDLGIPEMETIGEYGLGLSASMTVLFEVPITEVDGALEAKNQYEAEMGINEEMGDDEAAENEAIMLELELEHAIDQLIAECAQDSPAEPEPIGEGSDSSSDSFESLTPEPADPNPSLSPLVVQQEPQEEMVCSSEVELCPELEVLKGNELSIEERQGRWDPMMLEQELNHDSLMNRLKIDEGKLKDQVADNMEVDGKSKGKRVAELEGEQGRIKDRRIIVAEPHPLGIGYGVMSKVKPRIRATARKSVGGRRTSLVKTSPPCGVCSRTDHHSDACPVAQPVQPYMVEYVKCYYCGGVGHVSMYCPYTASNVGEGSSRGAGPSATVATEEKCLNEGMSSFLWVKCECPECKET</sequence>
<keyword evidence="5" id="KW-1185">Reference proteome</keyword>
<evidence type="ECO:0000256" key="1">
    <source>
        <dbReference type="PROSITE-ProRule" id="PRU00047"/>
    </source>
</evidence>
<dbReference type="SMART" id="SM00343">
    <property type="entry name" value="ZnF_C2HC"/>
    <property type="match status" value="2"/>
</dbReference>
<reference evidence="4 5" key="1">
    <citation type="submission" date="2020-12" db="EMBL/GenBank/DDBJ databases">
        <title>Concerted genomic and epigenomic changes stabilize Arabidopsis allopolyploids.</title>
        <authorList>
            <person name="Chen Z."/>
        </authorList>
    </citation>
    <scope>NUCLEOTIDE SEQUENCE [LARGE SCALE GENOMIC DNA]</scope>
    <source>
        <strain evidence="4">Allo738</strain>
        <tissue evidence="4">Leaf</tissue>
    </source>
</reference>
<evidence type="ECO:0000313" key="5">
    <source>
        <dbReference type="Proteomes" id="UP000694240"/>
    </source>
</evidence>
<dbReference type="Proteomes" id="UP000694240">
    <property type="component" value="Chromosome 11"/>
</dbReference>